<evidence type="ECO:0000313" key="1">
    <source>
        <dbReference type="EMBL" id="GFN99056.1"/>
    </source>
</evidence>
<accession>A0AAV3ZWI6</accession>
<keyword evidence="1" id="KW-0808">Transferase</keyword>
<dbReference type="GO" id="GO:0003964">
    <property type="term" value="F:RNA-directed DNA polymerase activity"/>
    <property type="evidence" value="ECO:0007669"/>
    <property type="project" value="UniProtKB-KW"/>
</dbReference>
<dbReference type="AlphaFoldDB" id="A0AAV3ZWI6"/>
<dbReference type="Proteomes" id="UP000735302">
    <property type="component" value="Unassembled WGS sequence"/>
</dbReference>
<dbReference type="EMBL" id="BLXT01002938">
    <property type="protein sequence ID" value="GFN99056.1"/>
    <property type="molecule type" value="Genomic_DNA"/>
</dbReference>
<proteinExistence type="predicted"/>
<sequence>MVRRSHLLKQTDFLSFKPKSQSPFIRKGKLNGDLFFKVANQDIPKISQESVKMAQLIPDRHPLWLARKLDPKYGASSFMLNSKLLWPLLVYKISISTVESIEAKINKTGWKKMAYKGCKMKA</sequence>
<reference evidence="1 2" key="1">
    <citation type="journal article" date="2021" name="Elife">
        <title>Chloroplast acquisition without the gene transfer in kleptoplastic sea slugs, Plakobranchus ocellatus.</title>
        <authorList>
            <person name="Maeda T."/>
            <person name="Takahashi S."/>
            <person name="Yoshida T."/>
            <person name="Shimamura S."/>
            <person name="Takaki Y."/>
            <person name="Nagai Y."/>
            <person name="Toyoda A."/>
            <person name="Suzuki Y."/>
            <person name="Arimoto A."/>
            <person name="Ishii H."/>
            <person name="Satoh N."/>
            <person name="Nishiyama T."/>
            <person name="Hasebe M."/>
            <person name="Maruyama T."/>
            <person name="Minagawa J."/>
            <person name="Obokata J."/>
            <person name="Shigenobu S."/>
        </authorList>
    </citation>
    <scope>NUCLEOTIDE SEQUENCE [LARGE SCALE GENOMIC DNA]</scope>
</reference>
<comment type="caution">
    <text evidence="1">The sequence shown here is derived from an EMBL/GenBank/DDBJ whole genome shotgun (WGS) entry which is preliminary data.</text>
</comment>
<keyword evidence="1" id="KW-0548">Nucleotidyltransferase</keyword>
<evidence type="ECO:0000313" key="2">
    <source>
        <dbReference type="Proteomes" id="UP000735302"/>
    </source>
</evidence>
<name>A0AAV3ZWI6_9GAST</name>
<gene>
    <name evidence="1" type="ORF">PoB_002556200</name>
</gene>
<keyword evidence="2" id="KW-1185">Reference proteome</keyword>
<keyword evidence="1" id="KW-0695">RNA-directed DNA polymerase</keyword>
<organism evidence="1 2">
    <name type="scientific">Plakobranchus ocellatus</name>
    <dbReference type="NCBI Taxonomy" id="259542"/>
    <lineage>
        <taxon>Eukaryota</taxon>
        <taxon>Metazoa</taxon>
        <taxon>Spiralia</taxon>
        <taxon>Lophotrochozoa</taxon>
        <taxon>Mollusca</taxon>
        <taxon>Gastropoda</taxon>
        <taxon>Heterobranchia</taxon>
        <taxon>Euthyneura</taxon>
        <taxon>Panpulmonata</taxon>
        <taxon>Sacoglossa</taxon>
        <taxon>Placobranchoidea</taxon>
        <taxon>Plakobranchidae</taxon>
        <taxon>Plakobranchus</taxon>
    </lineage>
</organism>
<protein>
    <submittedName>
        <fullName evidence="1">Reverse transcriptase</fullName>
    </submittedName>
</protein>